<sequence length="261" mass="29745">MKTFSDKTDDLDFFLNSKNFLKSKKKTLPDGFKKNKTVNEVLDKLTTLTLFNLIKSKTIAYVNGVVRAGKESVVFWAVSPDNTDIALKVYLVTTSSFKKRATYILGDPRFSRIKKGTRNLVYLWAKKEYQNLTRCVRNSIPVVKPITVKNNVLALEFVGKDGIPAKTLVESEVNGDDYKSAIRLIKQLYKKARLVHGDFSEYNIFKTENGLVLFDLGSAVDLEHPKAHEFLKRDIENISNFFVRRGLTVKNPIDIINEVTK</sequence>
<keyword evidence="7" id="KW-0418">Kinase</keyword>
<dbReference type="InterPro" id="IPR000687">
    <property type="entry name" value="RIO_kinase"/>
</dbReference>
<keyword evidence="3" id="KW-0723">Serine/threonine-protein kinase</keyword>
<comment type="similarity">
    <text evidence="1">Belongs to the protein kinase superfamily. RIO-type Ser/Thr kinase family.</text>
</comment>
<dbReference type="GO" id="GO:0004674">
    <property type="term" value="F:protein serine/threonine kinase activity"/>
    <property type="evidence" value="ECO:0007669"/>
    <property type="project" value="UniProtKB-KW"/>
</dbReference>
<comment type="catalytic activity">
    <reaction evidence="10">
        <text>L-threonyl-[protein] + ATP = O-phospho-L-threonyl-[protein] + ADP + H(+)</text>
        <dbReference type="Rhea" id="RHEA:46608"/>
        <dbReference type="Rhea" id="RHEA-COMP:11060"/>
        <dbReference type="Rhea" id="RHEA-COMP:11605"/>
        <dbReference type="ChEBI" id="CHEBI:15378"/>
        <dbReference type="ChEBI" id="CHEBI:30013"/>
        <dbReference type="ChEBI" id="CHEBI:30616"/>
        <dbReference type="ChEBI" id="CHEBI:61977"/>
        <dbReference type="ChEBI" id="CHEBI:456216"/>
        <dbReference type="EC" id="2.7.11.1"/>
    </reaction>
</comment>
<evidence type="ECO:0000256" key="5">
    <source>
        <dbReference type="ARBA" id="ARBA00022723"/>
    </source>
</evidence>
<reference evidence="13" key="1">
    <citation type="submission" date="2018-05" db="EMBL/GenBank/DDBJ databases">
        <authorList>
            <person name="Lanie J.A."/>
            <person name="Ng W.-L."/>
            <person name="Kazmierczak K.M."/>
            <person name="Andrzejewski T.M."/>
            <person name="Davidsen T.M."/>
            <person name="Wayne K.J."/>
            <person name="Tettelin H."/>
            <person name="Glass J.I."/>
            <person name="Rusch D."/>
            <person name="Podicherti R."/>
            <person name="Tsui H.-C.T."/>
            <person name="Winkler M.E."/>
        </authorList>
    </citation>
    <scope>NUCLEOTIDE SEQUENCE</scope>
</reference>
<dbReference type="EMBL" id="UINC01010480">
    <property type="protein sequence ID" value="SVA46594.1"/>
    <property type="molecule type" value="Genomic_DNA"/>
</dbReference>
<dbReference type="Gene3D" id="3.30.200.20">
    <property type="entry name" value="Phosphorylase Kinase, domain 1"/>
    <property type="match status" value="1"/>
</dbReference>
<gene>
    <name evidence="13" type="ORF">METZ01_LOCUS99448</name>
</gene>
<evidence type="ECO:0000256" key="10">
    <source>
        <dbReference type="ARBA" id="ARBA00047899"/>
    </source>
</evidence>
<dbReference type="GO" id="GO:0046872">
    <property type="term" value="F:metal ion binding"/>
    <property type="evidence" value="ECO:0007669"/>
    <property type="project" value="UniProtKB-KW"/>
</dbReference>
<feature type="domain" description="RIO kinase" evidence="12">
    <location>
        <begin position="31"/>
        <end position="261"/>
    </location>
</feature>
<dbReference type="GO" id="GO:0005524">
    <property type="term" value="F:ATP binding"/>
    <property type="evidence" value="ECO:0007669"/>
    <property type="project" value="UniProtKB-KW"/>
</dbReference>
<accession>A0A381W292</accession>
<keyword evidence="4" id="KW-0808">Transferase</keyword>
<keyword evidence="6" id="KW-0547">Nucleotide-binding</keyword>
<dbReference type="CDD" id="cd05145">
    <property type="entry name" value="RIO1_like"/>
    <property type="match status" value="1"/>
</dbReference>
<dbReference type="SMART" id="SM00090">
    <property type="entry name" value="RIO"/>
    <property type="match status" value="1"/>
</dbReference>
<evidence type="ECO:0000256" key="2">
    <source>
        <dbReference type="ARBA" id="ARBA00012513"/>
    </source>
</evidence>
<keyword evidence="9" id="KW-0460">Magnesium</keyword>
<dbReference type="InterPro" id="IPR011009">
    <property type="entry name" value="Kinase-like_dom_sf"/>
</dbReference>
<dbReference type="EC" id="2.7.11.1" evidence="2"/>
<dbReference type="SUPFAM" id="SSF56112">
    <property type="entry name" value="Protein kinase-like (PK-like)"/>
    <property type="match status" value="1"/>
</dbReference>
<dbReference type="AlphaFoldDB" id="A0A381W292"/>
<evidence type="ECO:0000313" key="13">
    <source>
        <dbReference type="EMBL" id="SVA46594.1"/>
    </source>
</evidence>
<evidence type="ECO:0000256" key="8">
    <source>
        <dbReference type="ARBA" id="ARBA00022840"/>
    </source>
</evidence>
<proteinExistence type="inferred from homology"/>
<evidence type="ECO:0000256" key="11">
    <source>
        <dbReference type="ARBA" id="ARBA00048679"/>
    </source>
</evidence>
<evidence type="ECO:0000256" key="6">
    <source>
        <dbReference type="ARBA" id="ARBA00022741"/>
    </source>
</evidence>
<evidence type="ECO:0000256" key="4">
    <source>
        <dbReference type="ARBA" id="ARBA00022679"/>
    </source>
</evidence>
<dbReference type="InterPro" id="IPR018934">
    <property type="entry name" value="RIO_dom"/>
</dbReference>
<keyword evidence="8" id="KW-0067">ATP-binding</keyword>
<protein>
    <recommendedName>
        <fullName evidence="2">non-specific serine/threonine protein kinase</fullName>
        <ecNumber evidence="2">2.7.11.1</ecNumber>
    </recommendedName>
</protein>
<evidence type="ECO:0000256" key="3">
    <source>
        <dbReference type="ARBA" id="ARBA00022527"/>
    </source>
</evidence>
<dbReference type="InterPro" id="IPR051272">
    <property type="entry name" value="RIO-type_Ser/Thr_kinase"/>
</dbReference>
<evidence type="ECO:0000259" key="12">
    <source>
        <dbReference type="SMART" id="SM00090"/>
    </source>
</evidence>
<dbReference type="Pfam" id="PF01163">
    <property type="entry name" value="RIO1"/>
    <property type="match status" value="1"/>
</dbReference>
<evidence type="ECO:0000256" key="1">
    <source>
        <dbReference type="ARBA" id="ARBA00009196"/>
    </source>
</evidence>
<name>A0A381W292_9ZZZZ</name>
<dbReference type="Gene3D" id="1.10.510.10">
    <property type="entry name" value="Transferase(Phosphotransferase) domain 1"/>
    <property type="match status" value="1"/>
</dbReference>
<organism evidence="13">
    <name type="scientific">marine metagenome</name>
    <dbReference type="NCBI Taxonomy" id="408172"/>
    <lineage>
        <taxon>unclassified sequences</taxon>
        <taxon>metagenomes</taxon>
        <taxon>ecological metagenomes</taxon>
    </lineage>
</organism>
<evidence type="ECO:0000256" key="9">
    <source>
        <dbReference type="ARBA" id="ARBA00022842"/>
    </source>
</evidence>
<evidence type="ECO:0000256" key="7">
    <source>
        <dbReference type="ARBA" id="ARBA00022777"/>
    </source>
</evidence>
<comment type="catalytic activity">
    <reaction evidence="11">
        <text>L-seryl-[protein] + ATP = O-phospho-L-seryl-[protein] + ADP + H(+)</text>
        <dbReference type="Rhea" id="RHEA:17989"/>
        <dbReference type="Rhea" id="RHEA-COMP:9863"/>
        <dbReference type="Rhea" id="RHEA-COMP:11604"/>
        <dbReference type="ChEBI" id="CHEBI:15378"/>
        <dbReference type="ChEBI" id="CHEBI:29999"/>
        <dbReference type="ChEBI" id="CHEBI:30616"/>
        <dbReference type="ChEBI" id="CHEBI:83421"/>
        <dbReference type="ChEBI" id="CHEBI:456216"/>
        <dbReference type="EC" id="2.7.11.1"/>
    </reaction>
</comment>
<keyword evidence="5" id="KW-0479">Metal-binding</keyword>
<dbReference type="PANTHER" id="PTHR45723">
    <property type="entry name" value="SERINE/THREONINE-PROTEIN KINASE RIO1"/>
    <property type="match status" value="1"/>
</dbReference>